<protein>
    <recommendedName>
        <fullName evidence="4">Large ribosomal subunit protein eL14</fullName>
    </recommendedName>
    <alternativeName>
        <fullName evidence="5">60S ribosomal protein L14</fullName>
    </alternativeName>
</protein>
<dbReference type="PANTHER" id="PTHR11127">
    <property type="entry name" value="60S RIBOSOMAL PROTEIN L14"/>
    <property type="match status" value="1"/>
</dbReference>
<evidence type="ECO:0000256" key="2">
    <source>
        <dbReference type="ARBA" id="ARBA00022980"/>
    </source>
</evidence>
<dbReference type="CDD" id="cd23702">
    <property type="entry name" value="eL14"/>
    <property type="match status" value="1"/>
</dbReference>
<dbReference type="InterPro" id="IPR014722">
    <property type="entry name" value="Rib_uL2_dom2"/>
</dbReference>
<comment type="similarity">
    <text evidence="1">Belongs to the eukaryotic ribosomal protein eL14 family.</text>
</comment>
<accession>A0A0U2TM55</accession>
<dbReference type="InterPro" id="IPR002784">
    <property type="entry name" value="Ribosomal_eL14_dom"/>
</dbReference>
<reference evidence="7" key="1">
    <citation type="journal article" date="2015" name="Sci. Rep.">
        <title>Spliced leader RNA trans-splicing discovered in copepods.</title>
        <authorList>
            <person name="Yang F."/>
            <person name="Xu D."/>
            <person name="Zhuang Y."/>
            <person name="Yi X."/>
            <person name="Huang Y."/>
            <person name="Chen H."/>
            <person name="Lin S."/>
            <person name="Campbell D.A."/>
            <person name="Sturm N.R."/>
            <person name="Liu G."/>
            <person name="Zhang H."/>
        </authorList>
    </citation>
    <scope>NUCLEOTIDE SEQUENCE</scope>
</reference>
<evidence type="ECO:0000256" key="3">
    <source>
        <dbReference type="ARBA" id="ARBA00023274"/>
    </source>
</evidence>
<dbReference type="GO" id="GO:0003723">
    <property type="term" value="F:RNA binding"/>
    <property type="evidence" value="ECO:0007669"/>
    <property type="project" value="InterPro"/>
</dbReference>
<sequence length="140" mass="15811">MPFKKFVEIGRVVYLADGPAKGNIAAIVNVIDQNRVLIDGPTSGVLRQAYPIKQVHLTPLKVNFPFDAPTKVVRKELNGAKVDEKWAASSWAKRLENKAKRATMTDFDRFKLRKAKSQRNRIVTVAINKKKKELRKAGKL</sequence>
<proteinExistence type="evidence at transcript level"/>
<dbReference type="AlphaFoldDB" id="A0A0U2TM55"/>
<evidence type="ECO:0000256" key="4">
    <source>
        <dbReference type="ARBA" id="ARBA00035215"/>
    </source>
</evidence>
<evidence type="ECO:0000259" key="6">
    <source>
        <dbReference type="Pfam" id="PF01929"/>
    </source>
</evidence>
<dbReference type="Pfam" id="PF01929">
    <property type="entry name" value="Ribosomal_L14e"/>
    <property type="match status" value="1"/>
</dbReference>
<dbReference type="Gene3D" id="2.30.30.30">
    <property type="match status" value="1"/>
</dbReference>
<dbReference type="InterPro" id="IPR008991">
    <property type="entry name" value="Translation_prot_SH3-like_sf"/>
</dbReference>
<dbReference type="GO" id="GO:0042273">
    <property type="term" value="P:ribosomal large subunit biogenesis"/>
    <property type="evidence" value="ECO:0007669"/>
    <property type="project" value="TreeGrafter"/>
</dbReference>
<evidence type="ECO:0000256" key="1">
    <source>
        <dbReference type="ARBA" id="ARBA00006592"/>
    </source>
</evidence>
<dbReference type="GO" id="GO:0003735">
    <property type="term" value="F:structural constituent of ribosome"/>
    <property type="evidence" value="ECO:0007669"/>
    <property type="project" value="InterPro"/>
</dbReference>
<dbReference type="GO" id="GO:0006412">
    <property type="term" value="P:translation"/>
    <property type="evidence" value="ECO:0007669"/>
    <property type="project" value="InterPro"/>
</dbReference>
<evidence type="ECO:0000313" key="7">
    <source>
        <dbReference type="EMBL" id="ALS05257.1"/>
    </source>
</evidence>
<dbReference type="InterPro" id="IPR039660">
    <property type="entry name" value="Ribosomal_eL14"/>
</dbReference>
<keyword evidence="3" id="KW-0687">Ribonucleoprotein</keyword>
<dbReference type="SUPFAM" id="SSF50104">
    <property type="entry name" value="Translation proteins SH3-like domain"/>
    <property type="match status" value="1"/>
</dbReference>
<feature type="domain" description="Large ribosomal subunit protein eL14" evidence="6">
    <location>
        <begin position="47"/>
        <end position="120"/>
    </location>
</feature>
<name>A0A0U2TM55_9MAXI</name>
<evidence type="ECO:0000256" key="5">
    <source>
        <dbReference type="ARBA" id="ARBA00035318"/>
    </source>
</evidence>
<organism evidence="7">
    <name type="scientific">Tortanus forcipatus</name>
    <dbReference type="NCBI Taxonomy" id="197020"/>
    <lineage>
        <taxon>Eukaryota</taxon>
        <taxon>Metazoa</taxon>
        <taxon>Ecdysozoa</taxon>
        <taxon>Arthropoda</taxon>
        <taxon>Crustacea</taxon>
        <taxon>Multicrustacea</taxon>
        <taxon>Hexanauplia</taxon>
        <taxon>Copepoda</taxon>
        <taxon>Calanoida</taxon>
        <taxon>Tortanidae</taxon>
        <taxon>Tortanus</taxon>
    </lineage>
</organism>
<dbReference type="Gene3D" id="6.10.250.2270">
    <property type="match status" value="1"/>
</dbReference>
<dbReference type="EMBL" id="KT755423">
    <property type="protein sequence ID" value="ALS05257.1"/>
    <property type="molecule type" value="mRNA"/>
</dbReference>
<dbReference type="GO" id="GO:0022625">
    <property type="term" value="C:cytosolic large ribosomal subunit"/>
    <property type="evidence" value="ECO:0007669"/>
    <property type="project" value="TreeGrafter"/>
</dbReference>
<keyword evidence="2 7" id="KW-0689">Ribosomal protein</keyword>
<dbReference type="PANTHER" id="PTHR11127:SF2">
    <property type="entry name" value="LARGE RIBOSOMAL SUBUNIT PROTEIN EL14"/>
    <property type="match status" value="1"/>
</dbReference>